<evidence type="ECO:0000256" key="1">
    <source>
        <dbReference type="ARBA" id="ARBA00007074"/>
    </source>
</evidence>
<proteinExistence type="inferred from homology"/>
<accession>A0A5N7MEP0</accession>
<dbReference type="GO" id="GO:0008234">
    <property type="term" value="F:cysteine-type peptidase activity"/>
    <property type="evidence" value="ECO:0007669"/>
    <property type="project" value="UniProtKB-KW"/>
</dbReference>
<dbReference type="Gene3D" id="2.30.30.40">
    <property type="entry name" value="SH3 Domains"/>
    <property type="match status" value="1"/>
</dbReference>
<dbReference type="PANTHER" id="PTHR47053:SF1">
    <property type="entry name" value="MUREIN DD-ENDOPEPTIDASE MEPH-RELATED"/>
    <property type="match status" value="1"/>
</dbReference>
<dbReference type="EMBL" id="VOSK01000023">
    <property type="protein sequence ID" value="MPR25421.1"/>
    <property type="molecule type" value="Genomic_DNA"/>
</dbReference>
<evidence type="ECO:0000256" key="3">
    <source>
        <dbReference type="ARBA" id="ARBA00022801"/>
    </source>
</evidence>
<dbReference type="GO" id="GO:0006508">
    <property type="term" value="P:proteolysis"/>
    <property type="evidence" value="ECO:0007669"/>
    <property type="project" value="UniProtKB-KW"/>
</dbReference>
<evidence type="ECO:0000313" key="7">
    <source>
        <dbReference type="Proteomes" id="UP000403266"/>
    </source>
</evidence>
<reference evidence="6 7" key="1">
    <citation type="journal article" date="2019" name="Syst. Appl. Microbiol.">
        <title>Microvirga tunisiensis sp. nov., a root nodule symbiotic bacterium isolated from Lupinus micranthus and L. luteus grown in Northern Tunisia.</title>
        <authorList>
            <person name="Msaddak A."/>
            <person name="Rejili M."/>
            <person name="Duran D."/>
            <person name="Mars M."/>
            <person name="Palacios J.M."/>
            <person name="Ruiz-Argueso T."/>
            <person name="Rey L."/>
            <person name="Imperial J."/>
        </authorList>
    </citation>
    <scope>NUCLEOTIDE SEQUENCE [LARGE SCALE GENOMIC DNA]</scope>
    <source>
        <strain evidence="6 7">Lmie10</strain>
    </source>
</reference>
<dbReference type="Gene3D" id="3.90.1720.10">
    <property type="entry name" value="endopeptidase domain like (from Nostoc punctiforme)"/>
    <property type="match status" value="1"/>
</dbReference>
<evidence type="ECO:0000259" key="5">
    <source>
        <dbReference type="PROSITE" id="PS51935"/>
    </source>
</evidence>
<dbReference type="InterPro" id="IPR041382">
    <property type="entry name" value="SH3_16"/>
</dbReference>
<dbReference type="PROSITE" id="PS51935">
    <property type="entry name" value="NLPC_P60"/>
    <property type="match status" value="1"/>
</dbReference>
<comment type="similarity">
    <text evidence="1">Belongs to the peptidase C40 family.</text>
</comment>
<evidence type="ECO:0000256" key="2">
    <source>
        <dbReference type="ARBA" id="ARBA00022670"/>
    </source>
</evidence>
<evidence type="ECO:0000313" key="6">
    <source>
        <dbReference type="EMBL" id="MPR25421.1"/>
    </source>
</evidence>
<organism evidence="6 7">
    <name type="scientific">Microvirga tunisiensis</name>
    <dbReference type="NCBI Taxonomy" id="2108360"/>
    <lineage>
        <taxon>Bacteria</taxon>
        <taxon>Pseudomonadati</taxon>
        <taxon>Pseudomonadota</taxon>
        <taxon>Alphaproteobacteria</taxon>
        <taxon>Hyphomicrobiales</taxon>
        <taxon>Methylobacteriaceae</taxon>
        <taxon>Microvirga</taxon>
    </lineage>
</organism>
<dbReference type="InterPro" id="IPR038765">
    <property type="entry name" value="Papain-like_cys_pep_sf"/>
</dbReference>
<dbReference type="Proteomes" id="UP000403266">
    <property type="component" value="Unassembled WGS sequence"/>
</dbReference>
<evidence type="ECO:0000256" key="4">
    <source>
        <dbReference type="ARBA" id="ARBA00022807"/>
    </source>
</evidence>
<dbReference type="PANTHER" id="PTHR47053">
    <property type="entry name" value="MUREIN DD-ENDOPEPTIDASE MEPH-RELATED"/>
    <property type="match status" value="1"/>
</dbReference>
<keyword evidence="3" id="KW-0378">Hydrolase</keyword>
<dbReference type="InterPro" id="IPR051202">
    <property type="entry name" value="Peptidase_C40"/>
</dbReference>
<dbReference type="Pfam" id="PF18348">
    <property type="entry name" value="SH3_16"/>
    <property type="match status" value="1"/>
</dbReference>
<dbReference type="RefSeq" id="WP_152711064.1">
    <property type="nucleotide sequence ID" value="NZ_VOSJ01000022.1"/>
</dbReference>
<protein>
    <submittedName>
        <fullName evidence="6">NlpC/P60 family protein</fullName>
    </submittedName>
</protein>
<dbReference type="InterPro" id="IPR000064">
    <property type="entry name" value="NLP_P60_dom"/>
</dbReference>
<dbReference type="OrthoDB" id="9813368at2"/>
<sequence length="283" mass="31290">MSFDRRITPVRADLADERLRGQVDAERYTTGTVKRVITTFSPLHRHPSREAPVDTQAIFGESVTVYDEHEGWAWVQLHDDGYVGYLPSAALSEPEPQPTHRVRAIRTFIYPGPNLKLPFHDYLTLNSKVAVTETQGDYAHLGTGGWVFAAHLSGLDVFETDYVSVAERFLHTPYLWGGKTSLGIDCSGLAQTVLTAAGIKAPRDSDMQERELGTAGEVKADLSGLRRGDLVFWKGHVGLMVDGTNFIHATGHSMTVMIEPLTVAEDRIRRTSYGPISSIKRLG</sequence>
<feature type="domain" description="NlpC/P60" evidence="5">
    <location>
        <begin position="156"/>
        <end position="280"/>
    </location>
</feature>
<dbReference type="AlphaFoldDB" id="A0A5N7MEP0"/>
<keyword evidence="4" id="KW-0788">Thiol protease</keyword>
<gene>
    <name evidence="6" type="ORF">FS320_09275</name>
</gene>
<dbReference type="Pfam" id="PF00877">
    <property type="entry name" value="NLPC_P60"/>
    <property type="match status" value="1"/>
</dbReference>
<comment type="caution">
    <text evidence="6">The sequence shown here is derived from an EMBL/GenBank/DDBJ whole genome shotgun (WGS) entry which is preliminary data.</text>
</comment>
<name>A0A5N7MEP0_9HYPH</name>
<keyword evidence="7" id="KW-1185">Reference proteome</keyword>
<keyword evidence="2" id="KW-0645">Protease</keyword>
<dbReference type="SUPFAM" id="SSF54001">
    <property type="entry name" value="Cysteine proteinases"/>
    <property type="match status" value="1"/>
</dbReference>